<comment type="caution">
    <text evidence="4">The sequence shown here is derived from an EMBL/GenBank/DDBJ whole genome shotgun (WGS) entry which is preliminary data.</text>
</comment>
<dbReference type="Pfam" id="PF14893">
    <property type="entry name" value="PNMA"/>
    <property type="match status" value="1"/>
</dbReference>
<feature type="domain" description="Paraneoplastic antigen Ma-like N-terminal" evidence="2">
    <location>
        <begin position="13"/>
        <end position="100"/>
    </location>
</feature>
<dbReference type="InterPro" id="IPR048271">
    <property type="entry name" value="PNMA_N"/>
</dbReference>
<dbReference type="InterPro" id="IPR026523">
    <property type="entry name" value="PNMA"/>
</dbReference>
<reference evidence="4 6" key="1">
    <citation type="submission" date="2018-03" db="EMBL/GenBank/DDBJ databases">
        <title>Draft genome sequence of Rohu Carp (Labeo rohita).</title>
        <authorList>
            <person name="Das P."/>
            <person name="Kushwaha B."/>
            <person name="Joshi C.G."/>
            <person name="Kumar D."/>
            <person name="Nagpure N.S."/>
            <person name="Sahoo L."/>
            <person name="Das S.P."/>
            <person name="Bit A."/>
            <person name="Patnaik S."/>
            <person name="Meher P.K."/>
            <person name="Jayasankar P."/>
            <person name="Koringa P.G."/>
            <person name="Patel N.V."/>
            <person name="Hinsu A.T."/>
            <person name="Kumar R."/>
            <person name="Pandey M."/>
            <person name="Agarwal S."/>
            <person name="Srivastava S."/>
            <person name="Singh M."/>
            <person name="Iquebal M.A."/>
            <person name="Jaiswal S."/>
            <person name="Angadi U.B."/>
            <person name="Kumar N."/>
            <person name="Raza M."/>
            <person name="Shah T.M."/>
            <person name="Rai A."/>
            <person name="Jena J.K."/>
        </authorList>
    </citation>
    <scope>NUCLEOTIDE SEQUENCE [LARGE SCALE GENOMIC DNA]</scope>
    <source>
        <strain evidence="4">DASCIFA01</strain>
        <tissue evidence="4">Testis</tissue>
    </source>
</reference>
<dbReference type="STRING" id="84645.A0A498NTT4"/>
<dbReference type="AlphaFoldDB" id="A0A498NTT4"/>
<organism evidence="4 6">
    <name type="scientific">Labeo rohita</name>
    <name type="common">Indian major carp</name>
    <name type="synonym">Cyprinus rohita</name>
    <dbReference type="NCBI Taxonomy" id="84645"/>
    <lineage>
        <taxon>Eukaryota</taxon>
        <taxon>Metazoa</taxon>
        <taxon>Chordata</taxon>
        <taxon>Craniata</taxon>
        <taxon>Vertebrata</taxon>
        <taxon>Euteleostomi</taxon>
        <taxon>Actinopterygii</taxon>
        <taxon>Neopterygii</taxon>
        <taxon>Teleostei</taxon>
        <taxon>Ostariophysi</taxon>
        <taxon>Cypriniformes</taxon>
        <taxon>Cyprinidae</taxon>
        <taxon>Labeoninae</taxon>
        <taxon>Labeonini</taxon>
        <taxon>Labeo</taxon>
    </lineage>
</organism>
<dbReference type="PANTHER" id="PTHR23095">
    <property type="entry name" value="PARANEOPLASTIC ANTIGEN"/>
    <property type="match status" value="1"/>
</dbReference>
<dbReference type="Proteomes" id="UP000290572">
    <property type="component" value="Unassembled WGS sequence"/>
</dbReference>
<dbReference type="PANTHER" id="PTHR23095:SF51">
    <property type="entry name" value="PARANEOPLASTIC ANTIGEN MA1 HOMOLOG-RELATED"/>
    <property type="match status" value="1"/>
</dbReference>
<evidence type="ECO:0000259" key="2">
    <source>
        <dbReference type="Pfam" id="PF20846"/>
    </source>
</evidence>
<accession>A0A498NTT4</accession>
<sequence>MALRNDPSLQAELISWCKEAGIDESHALMLINVPAHTGVAATEEIMEAVKVLGRVRVRHTREGPTSRFLLVLCECKQAIDRTRLPPEVSPGERKEPWTVIAVQEILEKTVKHPSDTNAYRRLRTFSAVVPTPPGEENMETWIEQARLMITECECSEKEKRQRIVESLKGPALELIRAVRFSNPEASALQYLEALESTFGSSDSGEDLYFKFRLLRQSTGQTLSEFLRRIEKMLSKVVERDGLSPGLVDKVRIKQLVRGAVNSDMMLLQLRLRERKHYPPSFLNLLKEIRKAEESEASRHRMSAKAKAIQYREDERASTSVI</sequence>
<evidence type="ECO:0000259" key="1">
    <source>
        <dbReference type="Pfam" id="PF14893"/>
    </source>
</evidence>
<dbReference type="Pfam" id="PF20846">
    <property type="entry name" value="PNMA_N"/>
    <property type="match status" value="1"/>
</dbReference>
<evidence type="ECO:0000313" key="6">
    <source>
        <dbReference type="Proteomes" id="UP000290572"/>
    </source>
</evidence>
<name>A0A498NTT4_LABRO</name>
<feature type="domain" description="Paraneoplastic antigen Ma-like C-terminal" evidence="1">
    <location>
        <begin position="125"/>
        <end position="285"/>
    </location>
</feature>
<keyword evidence="6" id="KW-1185">Reference proteome</keyword>
<dbReference type="EMBL" id="QBIY01011142">
    <property type="protein sequence ID" value="RXN35076.1"/>
    <property type="molecule type" value="Genomic_DNA"/>
</dbReference>
<dbReference type="EMBL" id="QBIY01012543">
    <property type="protein sequence ID" value="RXN24316.1"/>
    <property type="molecule type" value="Genomic_DNA"/>
</dbReference>
<protein>
    <submittedName>
        <fullName evidence="4">Paraneoplastic antigen Ma1-like protein</fullName>
    </submittedName>
</protein>
<dbReference type="EMBL" id="QBIY01005704">
    <property type="protein sequence ID" value="RXN37557.1"/>
    <property type="molecule type" value="Genomic_DNA"/>
</dbReference>
<evidence type="ECO:0000313" key="3">
    <source>
        <dbReference type="EMBL" id="RXN24316.1"/>
    </source>
</evidence>
<gene>
    <name evidence="5" type="ORF">ROHU_001947</name>
    <name evidence="4" type="ORF">ROHU_003870</name>
    <name evidence="3" type="ORF">ROHU_022238</name>
</gene>
<dbReference type="InterPro" id="IPR048270">
    <property type="entry name" value="PNMA_C"/>
</dbReference>
<proteinExistence type="predicted"/>
<evidence type="ECO:0000313" key="4">
    <source>
        <dbReference type="EMBL" id="RXN35076.1"/>
    </source>
</evidence>
<evidence type="ECO:0000313" key="5">
    <source>
        <dbReference type="EMBL" id="RXN37557.1"/>
    </source>
</evidence>